<dbReference type="Gene3D" id="1.10.530.10">
    <property type="match status" value="1"/>
</dbReference>
<gene>
    <name evidence="3" type="ORF">ACFPOF_05150</name>
</gene>
<keyword evidence="4" id="KW-1185">Reference proteome</keyword>
<dbReference type="InterPro" id="IPR051056">
    <property type="entry name" value="Glycosyl_Hydrolase_73"/>
</dbReference>
<name>A0ABW0HM89_9BACL</name>
<feature type="domain" description="Mannosyl-glycoprotein endo-beta-N-acetylglucosamidase-like" evidence="2">
    <location>
        <begin position="3"/>
        <end position="154"/>
    </location>
</feature>
<dbReference type="GO" id="GO:0016787">
    <property type="term" value="F:hydrolase activity"/>
    <property type="evidence" value="ECO:0007669"/>
    <property type="project" value="UniProtKB-KW"/>
</dbReference>
<dbReference type="Proteomes" id="UP001596113">
    <property type="component" value="Unassembled WGS sequence"/>
</dbReference>
<dbReference type="PANTHER" id="PTHR33308">
    <property type="entry name" value="PEPTIDOGLYCAN HYDROLASE FLGJ"/>
    <property type="match status" value="1"/>
</dbReference>
<accession>A0ABW0HM89</accession>
<dbReference type="Pfam" id="PF01832">
    <property type="entry name" value="Glucosaminidase"/>
    <property type="match status" value="1"/>
</dbReference>
<dbReference type="RefSeq" id="WP_378130260.1">
    <property type="nucleotide sequence ID" value="NZ_JBHSMI010000009.1"/>
</dbReference>
<evidence type="ECO:0000313" key="3">
    <source>
        <dbReference type="EMBL" id="MFC5402118.1"/>
    </source>
</evidence>
<evidence type="ECO:0000313" key="4">
    <source>
        <dbReference type="Proteomes" id="UP001596113"/>
    </source>
</evidence>
<dbReference type="InterPro" id="IPR002901">
    <property type="entry name" value="MGlyc_endo_b_GlcNAc-like_dom"/>
</dbReference>
<dbReference type="Gene3D" id="2.10.70.40">
    <property type="entry name" value="peptidoglycan hydrolase"/>
    <property type="match status" value="1"/>
</dbReference>
<protein>
    <submittedName>
        <fullName evidence="3">Glycoside hydrolase family 73 protein</fullName>
    </submittedName>
</protein>
<keyword evidence="1 3" id="KW-0378">Hydrolase</keyword>
<dbReference type="SMART" id="SM00047">
    <property type="entry name" value="LYZ2"/>
    <property type="match status" value="1"/>
</dbReference>
<dbReference type="PANTHER" id="PTHR33308:SF9">
    <property type="entry name" value="PEPTIDOGLYCAN HYDROLASE FLGJ"/>
    <property type="match status" value="1"/>
</dbReference>
<evidence type="ECO:0000256" key="1">
    <source>
        <dbReference type="ARBA" id="ARBA00022801"/>
    </source>
</evidence>
<organism evidence="3 4">
    <name type="scientific">Cohnella soli</name>
    <dbReference type="NCBI Taxonomy" id="425005"/>
    <lineage>
        <taxon>Bacteria</taxon>
        <taxon>Bacillati</taxon>
        <taxon>Bacillota</taxon>
        <taxon>Bacilli</taxon>
        <taxon>Bacillales</taxon>
        <taxon>Paenibacillaceae</taxon>
        <taxon>Cohnella</taxon>
    </lineage>
</organism>
<dbReference type="EMBL" id="JBHSMI010000009">
    <property type="protein sequence ID" value="MFC5402118.1"/>
    <property type="molecule type" value="Genomic_DNA"/>
</dbReference>
<comment type="caution">
    <text evidence="3">The sequence shown here is derived from an EMBL/GenBank/DDBJ whole genome shotgun (WGS) entry which is preliminary data.</text>
</comment>
<sequence>MTKMKPAAFIARLAPEAIRARSEGSPLFPSVRLAQNMLETGCNLNGHFNLGGFKVGDGKPNAWWRGSVYSTATWEVIGGKRIETVAVWRSYSSVYDFYRDQDRLFATARYARVCAAQTPSAQAEALFACGYATDPDYASKLKSIMVGYGLYRFDGAEVEEAMTSDEKKAFDALAARVAKLEKRDAAPDWFVKEFGSADLNGKIGDPRFTEEGWRSLAVLLRLRK</sequence>
<reference evidence="4" key="1">
    <citation type="journal article" date="2019" name="Int. J. Syst. Evol. Microbiol.">
        <title>The Global Catalogue of Microorganisms (GCM) 10K type strain sequencing project: providing services to taxonomists for standard genome sequencing and annotation.</title>
        <authorList>
            <consortium name="The Broad Institute Genomics Platform"/>
            <consortium name="The Broad Institute Genome Sequencing Center for Infectious Disease"/>
            <person name="Wu L."/>
            <person name="Ma J."/>
        </authorList>
    </citation>
    <scope>NUCLEOTIDE SEQUENCE [LARGE SCALE GENOMIC DNA]</scope>
    <source>
        <strain evidence="4">CGMCC 1.18575</strain>
    </source>
</reference>
<evidence type="ECO:0000259" key="2">
    <source>
        <dbReference type="SMART" id="SM00047"/>
    </source>
</evidence>
<proteinExistence type="predicted"/>